<protein>
    <submittedName>
        <fullName evidence="1">Uncharacterized protein</fullName>
    </submittedName>
</protein>
<comment type="caution">
    <text evidence="1">The sequence shown here is derived from an EMBL/GenBank/DDBJ whole genome shotgun (WGS) entry which is preliminary data.</text>
</comment>
<organism evidence="1">
    <name type="scientific">marine sediment metagenome</name>
    <dbReference type="NCBI Taxonomy" id="412755"/>
    <lineage>
        <taxon>unclassified sequences</taxon>
        <taxon>metagenomes</taxon>
        <taxon>ecological metagenomes</taxon>
    </lineage>
</organism>
<name>A0A0F9E226_9ZZZZ</name>
<gene>
    <name evidence="1" type="ORF">LCGC14_2128920</name>
</gene>
<dbReference type="AlphaFoldDB" id="A0A0F9E226"/>
<dbReference type="EMBL" id="LAZR01026658">
    <property type="protein sequence ID" value="KKL68049.1"/>
    <property type="molecule type" value="Genomic_DNA"/>
</dbReference>
<proteinExistence type="predicted"/>
<sequence length="31" mass="3542">MDKTLKELLMIFVCADILVSIDAGLNRNEIY</sequence>
<reference evidence="1" key="1">
    <citation type="journal article" date="2015" name="Nature">
        <title>Complex archaea that bridge the gap between prokaryotes and eukaryotes.</title>
        <authorList>
            <person name="Spang A."/>
            <person name="Saw J.H."/>
            <person name="Jorgensen S.L."/>
            <person name="Zaremba-Niedzwiedzka K."/>
            <person name="Martijn J."/>
            <person name="Lind A.E."/>
            <person name="van Eijk R."/>
            <person name="Schleper C."/>
            <person name="Guy L."/>
            <person name="Ettema T.J."/>
        </authorList>
    </citation>
    <scope>NUCLEOTIDE SEQUENCE</scope>
</reference>
<evidence type="ECO:0000313" key="1">
    <source>
        <dbReference type="EMBL" id="KKL68049.1"/>
    </source>
</evidence>
<accession>A0A0F9E226</accession>